<keyword evidence="4" id="KW-1185">Reference proteome</keyword>
<reference evidence="3 4" key="1">
    <citation type="journal article" date="2008" name="Nature">
        <title>The genome of Laccaria bicolor provides insights into mycorrhizal symbiosis.</title>
        <authorList>
            <person name="Martin F."/>
            <person name="Aerts A."/>
            <person name="Ahren D."/>
            <person name="Brun A."/>
            <person name="Danchin E.G.J."/>
            <person name="Duchaussoy F."/>
            <person name="Gibon J."/>
            <person name="Kohler A."/>
            <person name="Lindquist E."/>
            <person name="Pereda V."/>
            <person name="Salamov A."/>
            <person name="Shapiro H.J."/>
            <person name="Wuyts J."/>
            <person name="Blaudez D."/>
            <person name="Buee M."/>
            <person name="Brokstein P."/>
            <person name="Canbaeck B."/>
            <person name="Cohen D."/>
            <person name="Courty P.E."/>
            <person name="Coutinho P.M."/>
            <person name="Delaruelle C."/>
            <person name="Detter J.C."/>
            <person name="Deveau A."/>
            <person name="DiFazio S."/>
            <person name="Duplessis S."/>
            <person name="Fraissinet-Tachet L."/>
            <person name="Lucic E."/>
            <person name="Frey-Klett P."/>
            <person name="Fourrey C."/>
            <person name="Feussner I."/>
            <person name="Gay G."/>
            <person name="Grimwood J."/>
            <person name="Hoegger P.J."/>
            <person name="Jain P."/>
            <person name="Kilaru S."/>
            <person name="Labbe J."/>
            <person name="Lin Y.C."/>
            <person name="Legue V."/>
            <person name="Le Tacon F."/>
            <person name="Marmeisse R."/>
            <person name="Melayah D."/>
            <person name="Montanini B."/>
            <person name="Muratet M."/>
            <person name="Nehls U."/>
            <person name="Niculita-Hirzel H."/>
            <person name="Oudot-Le Secq M.P."/>
            <person name="Peter M."/>
            <person name="Quesneville H."/>
            <person name="Rajashekar B."/>
            <person name="Reich M."/>
            <person name="Rouhier N."/>
            <person name="Schmutz J."/>
            <person name="Yin T."/>
            <person name="Chalot M."/>
            <person name="Henrissat B."/>
            <person name="Kuees U."/>
            <person name="Lucas S."/>
            <person name="Van de Peer Y."/>
            <person name="Podila G.K."/>
            <person name="Polle A."/>
            <person name="Pukkila P.J."/>
            <person name="Richardson P.M."/>
            <person name="Rouze P."/>
            <person name="Sanders I.R."/>
            <person name="Stajich J.E."/>
            <person name="Tunlid A."/>
            <person name="Tuskan G."/>
            <person name="Grigoriev I.V."/>
        </authorList>
    </citation>
    <scope>NUCLEOTIDE SEQUENCE [LARGE SCALE GENOMIC DNA]</scope>
    <source>
        <strain evidence="4">S238N-H82 / ATCC MYA-4686</strain>
    </source>
</reference>
<dbReference type="KEGG" id="lbc:LACBIDRAFT_329281"/>
<evidence type="ECO:0000313" key="3">
    <source>
        <dbReference type="EMBL" id="EDR06121.1"/>
    </source>
</evidence>
<feature type="domain" description="DUF6532" evidence="2">
    <location>
        <begin position="282"/>
        <end position="490"/>
    </location>
</feature>
<feature type="region of interest" description="Disordered" evidence="1">
    <location>
        <begin position="27"/>
        <end position="64"/>
    </location>
</feature>
<dbReference type="Pfam" id="PF20149">
    <property type="entry name" value="DUF6532"/>
    <property type="match status" value="1"/>
</dbReference>
<proteinExistence type="predicted"/>
<dbReference type="InterPro" id="IPR045341">
    <property type="entry name" value="DUF6532"/>
</dbReference>
<dbReference type="Proteomes" id="UP000001194">
    <property type="component" value="Unassembled WGS sequence"/>
</dbReference>
<sequence length="535" mass="59562">MPHGMKQRGEKDLAHPAQMITAKACRKHLTKPRKRLQKGRCEEGESKHGAVGSEETRAKSQKGRSSEFLGHLLIVFVVITAATSNSDIHNNVHNSTKLPTKGKPTPKIKKTNLIEADDSDNSSISSLSDGSQGRLGKSDSDDEDDNDFDVARMTDREFRQMFNKEKSPLAGKGPALKLRAPPHLIPKGCLMIQTIQAKRRLMKTTPEVLSNQSLACVPASRPTTQAIRSMVQKSKSKVGAATIASDDDDKAIPEDNWPKALQLRTGTLTQQTDLIRVVCREAIQIIEKTLVTENAWPELPKGTLYKRQVLLEAVKLLHAKNTEDDKGKQDAQYKALTNHLSIDEKFARHIGKWHVHALIENDVYVYPGHWAADKDGKPIWMVKNSVTDIQIYLNPGLINLIKTAFFNSPTGFGYKFKKYYVSSHPTLKDPELMIPIVALGATAFFAALYEWREGKKGKMSADSQKAKAKKFEGDNFKKVFNRHIDNLTKLKKKVNTYHKIMSELYAKVTDGDNTMDTGALTKGSALAVLDLDGLD</sequence>
<dbReference type="EMBL" id="DS547110">
    <property type="protein sequence ID" value="EDR06121.1"/>
    <property type="molecule type" value="Genomic_DNA"/>
</dbReference>
<dbReference type="RefSeq" id="XP_001883409.1">
    <property type="nucleotide sequence ID" value="XM_001883374.1"/>
</dbReference>
<evidence type="ECO:0000256" key="1">
    <source>
        <dbReference type="SAM" id="MobiDB-lite"/>
    </source>
</evidence>
<feature type="compositionally biased region" description="Low complexity" evidence="1">
    <location>
        <begin position="121"/>
        <end position="131"/>
    </location>
</feature>
<dbReference type="HOGENOM" id="CLU_509062_0_0_1"/>
<feature type="compositionally biased region" description="Basic and acidic residues" evidence="1">
    <location>
        <begin position="39"/>
        <end position="58"/>
    </location>
</feature>
<feature type="region of interest" description="Disordered" evidence="1">
    <location>
        <begin position="87"/>
        <end position="148"/>
    </location>
</feature>
<organism evidence="4">
    <name type="scientific">Laccaria bicolor (strain S238N-H82 / ATCC MYA-4686)</name>
    <name type="common">Bicoloured deceiver</name>
    <name type="synonym">Laccaria laccata var. bicolor</name>
    <dbReference type="NCBI Taxonomy" id="486041"/>
    <lineage>
        <taxon>Eukaryota</taxon>
        <taxon>Fungi</taxon>
        <taxon>Dikarya</taxon>
        <taxon>Basidiomycota</taxon>
        <taxon>Agaricomycotina</taxon>
        <taxon>Agaricomycetes</taxon>
        <taxon>Agaricomycetidae</taxon>
        <taxon>Agaricales</taxon>
        <taxon>Agaricineae</taxon>
        <taxon>Hydnangiaceae</taxon>
        <taxon>Laccaria</taxon>
    </lineage>
</organism>
<evidence type="ECO:0000313" key="4">
    <source>
        <dbReference type="Proteomes" id="UP000001194"/>
    </source>
</evidence>
<dbReference type="GeneID" id="6078911"/>
<protein>
    <submittedName>
        <fullName evidence="3">Predicted protein</fullName>
    </submittedName>
</protein>
<dbReference type="InParanoid" id="B0DH27"/>
<evidence type="ECO:0000259" key="2">
    <source>
        <dbReference type="Pfam" id="PF20149"/>
    </source>
</evidence>
<dbReference type="AlphaFoldDB" id="B0DH27"/>
<dbReference type="OrthoDB" id="3225557at2759"/>
<feature type="compositionally biased region" description="Basic residues" evidence="1">
    <location>
        <begin position="27"/>
        <end position="38"/>
    </location>
</feature>
<accession>B0DH27</accession>
<name>B0DH27_LACBS</name>
<gene>
    <name evidence="3" type="ORF">LACBIDRAFT_329281</name>
</gene>